<dbReference type="RefSeq" id="WP_103962677.1">
    <property type="nucleotide sequence ID" value="NZ_FNVT01000021.1"/>
</dbReference>
<dbReference type="PANTHER" id="PTHR46825">
    <property type="entry name" value="D-ALANYL-D-ALANINE-CARBOXYPEPTIDASE/ENDOPEPTIDASE AMPH"/>
    <property type="match status" value="1"/>
</dbReference>
<feature type="compositionally biased region" description="Polar residues" evidence="1">
    <location>
        <begin position="528"/>
        <end position="548"/>
    </location>
</feature>
<keyword evidence="4" id="KW-1185">Reference proteome</keyword>
<dbReference type="InterPro" id="IPR012338">
    <property type="entry name" value="Beta-lactam/transpept-like"/>
</dbReference>
<dbReference type="SUPFAM" id="SSF56601">
    <property type="entry name" value="beta-lactamase/transpeptidase-like"/>
    <property type="match status" value="1"/>
</dbReference>
<feature type="region of interest" description="Disordered" evidence="1">
    <location>
        <begin position="491"/>
        <end position="548"/>
    </location>
</feature>
<reference evidence="3 4" key="1">
    <citation type="submission" date="2016-10" db="EMBL/GenBank/DDBJ databases">
        <authorList>
            <person name="de Groot N.N."/>
        </authorList>
    </citation>
    <scope>NUCLEOTIDE SEQUENCE [LARGE SCALE GENOMIC DNA]</scope>
    <source>
        <strain evidence="3 4">CGMCC 4.7037</strain>
    </source>
</reference>
<dbReference type="Pfam" id="PF00144">
    <property type="entry name" value="Beta-lactamase"/>
    <property type="match status" value="1"/>
</dbReference>
<dbReference type="InterPro" id="IPR050491">
    <property type="entry name" value="AmpC-like"/>
</dbReference>
<dbReference type="Proteomes" id="UP000236732">
    <property type="component" value="Unassembled WGS sequence"/>
</dbReference>
<sequence length="548" mass="57735">MYVGHLAAALDAYVPEIIDHCGTPGLSVAIGVGEEVALARAYGLADLATGRPMTVDTVGPTGSDCKPYTGVAAMQLVERGLIGLDDPIDDIVNPHGERPITLRDLLTHHSGLGTGLGNWDRVPPAPLGEHLRRVFAAGRSDAYGGALLPFWAGKVGERYQYSNLGIAVAGHLVERLNPDGVTFSEWVRRYVFAPLGMDSTCFPPAQHPDHVPAELLARRSTGYATLPGYHFPLPDLYPGDYPAGSALSTPSDHARFILALLNGGGAVLEPATAEQMITTQASGGTLMGPSPDISVGLVFNVFGGEHPHIGHGGEYPWGWNHFTRGWPGPRVALVISANQYDLGDFGLSDRPSHQAARLVAEIVTAWVQGADPRPRRDLAAARGHLAGLLVGDRLTTRFGIASQPSDEEVAELANATVVAPGISWDPEAFRQAVGQVRLTDWPQAAALLHRELPGYELALLKRQLGVPGFGTMTPPPAQAPTEAPVNVAGRAKTDTPADLPMNAREGAPVQEPTDALADASVQVPGQAPTDTSADTPTNTSADTRGQAS</sequence>
<feature type="domain" description="Beta-lactamase-related" evidence="2">
    <location>
        <begin position="11"/>
        <end position="349"/>
    </location>
</feature>
<dbReference type="EMBL" id="FNVT01000021">
    <property type="protein sequence ID" value="SEH01593.1"/>
    <property type="molecule type" value="Genomic_DNA"/>
</dbReference>
<gene>
    <name evidence="3" type="ORF">SAMN05444920_12141</name>
</gene>
<dbReference type="OrthoDB" id="3654027at2"/>
<accession>A0A1H6EVZ9</accession>
<dbReference type="InterPro" id="IPR001466">
    <property type="entry name" value="Beta-lactam-related"/>
</dbReference>
<dbReference type="AlphaFoldDB" id="A0A1H6EVZ9"/>
<organism evidence="3 4">
    <name type="scientific">Nonomuraea solani</name>
    <dbReference type="NCBI Taxonomy" id="1144553"/>
    <lineage>
        <taxon>Bacteria</taxon>
        <taxon>Bacillati</taxon>
        <taxon>Actinomycetota</taxon>
        <taxon>Actinomycetes</taxon>
        <taxon>Streptosporangiales</taxon>
        <taxon>Streptosporangiaceae</taxon>
        <taxon>Nonomuraea</taxon>
    </lineage>
</organism>
<dbReference type="PANTHER" id="PTHR46825:SF9">
    <property type="entry name" value="BETA-LACTAMASE-RELATED DOMAIN-CONTAINING PROTEIN"/>
    <property type="match status" value="1"/>
</dbReference>
<dbReference type="Gene3D" id="3.40.710.10">
    <property type="entry name" value="DD-peptidase/beta-lactamase superfamily"/>
    <property type="match status" value="1"/>
</dbReference>
<evidence type="ECO:0000313" key="4">
    <source>
        <dbReference type="Proteomes" id="UP000236732"/>
    </source>
</evidence>
<protein>
    <submittedName>
        <fullName evidence="3">CubicO group peptidase, beta-lactamase class C family</fullName>
    </submittedName>
</protein>
<evidence type="ECO:0000313" key="3">
    <source>
        <dbReference type="EMBL" id="SEH01593.1"/>
    </source>
</evidence>
<proteinExistence type="predicted"/>
<evidence type="ECO:0000259" key="2">
    <source>
        <dbReference type="Pfam" id="PF00144"/>
    </source>
</evidence>
<evidence type="ECO:0000256" key="1">
    <source>
        <dbReference type="SAM" id="MobiDB-lite"/>
    </source>
</evidence>
<name>A0A1H6EVZ9_9ACTN</name>